<dbReference type="Pfam" id="PF12706">
    <property type="entry name" value="Lactamase_B_2"/>
    <property type="match status" value="1"/>
</dbReference>
<dbReference type="PANTHER" id="PTHR15032:SF4">
    <property type="entry name" value="N-ACYL-PHOSPHATIDYLETHANOLAMINE-HYDROLYZING PHOSPHOLIPASE D"/>
    <property type="match status" value="1"/>
</dbReference>
<protein>
    <submittedName>
        <fullName evidence="2">L-ascorbate metabolism protein UlaG (Beta-lactamase superfamily)</fullName>
    </submittedName>
</protein>
<dbReference type="OrthoDB" id="9805728at2"/>
<dbReference type="GO" id="GO:0005737">
    <property type="term" value="C:cytoplasm"/>
    <property type="evidence" value="ECO:0007669"/>
    <property type="project" value="TreeGrafter"/>
</dbReference>
<dbReference type="AlphaFoldDB" id="A0A366EVH6"/>
<dbReference type="GO" id="GO:0070290">
    <property type="term" value="F:N-acylphosphatidylethanolamine-specific phospholipase D activity"/>
    <property type="evidence" value="ECO:0007669"/>
    <property type="project" value="InterPro"/>
</dbReference>
<proteinExistence type="predicted"/>
<name>A0A366EVH6_9BACI</name>
<dbReference type="SUPFAM" id="SSF56281">
    <property type="entry name" value="Metallo-hydrolase/oxidoreductase"/>
    <property type="match status" value="1"/>
</dbReference>
<dbReference type="GO" id="GO:0008270">
    <property type="term" value="F:zinc ion binding"/>
    <property type="evidence" value="ECO:0007669"/>
    <property type="project" value="InterPro"/>
</dbReference>
<dbReference type="InterPro" id="IPR024884">
    <property type="entry name" value="NAPE-PLD"/>
</dbReference>
<comment type="caution">
    <text evidence="2">The sequence shown here is derived from an EMBL/GenBank/DDBJ whole genome shotgun (WGS) entry which is preliminary data.</text>
</comment>
<dbReference type="InterPro" id="IPR001279">
    <property type="entry name" value="Metallo-B-lactamas"/>
</dbReference>
<dbReference type="RefSeq" id="WP_113969069.1">
    <property type="nucleotide sequence ID" value="NZ_QNRJ01000004.1"/>
</dbReference>
<evidence type="ECO:0000259" key="1">
    <source>
        <dbReference type="Pfam" id="PF12706"/>
    </source>
</evidence>
<sequence>MLIFIFSLAALIVIAFLVVRFYPAFGEKPSLQRVQPSPQHSKGSFKNSIPTSMDTSFSTSLTMIRDLMKRNSNRKPDTDIPRVRFPSFDHPHSATNVTWFGHSASMVEIDGKRLLLDPMFGRAPSPFPWMGGKRFSKDLPFQMDELPSIDAVIFSHDHYDHLDYGTIQKLRGKVNQFFVPIGVGSHLERWGIHSDYIVELDWWDEIEWSGLTLACTPARHFSGRSLHDRNATLWCSWCIIGNSSRIFFSGDSGYGPHFKEIGSAYGPFDLSLMECGQYDPRWAPIHMCPEETVQAHLDVKGKWLLPIHWGAFTLSFHEWTDPIMRVTNSGAEQGVHVVTPRIGETFPVEGDSYPSSIWWE</sequence>
<gene>
    <name evidence="2" type="ORF">DET59_104228</name>
</gene>
<evidence type="ECO:0000313" key="3">
    <source>
        <dbReference type="Proteomes" id="UP000252118"/>
    </source>
</evidence>
<dbReference type="PANTHER" id="PTHR15032">
    <property type="entry name" value="N-ACYL-PHOSPHATIDYLETHANOLAMINE-HYDROLYZING PHOSPHOLIPASE D"/>
    <property type="match status" value="1"/>
</dbReference>
<feature type="domain" description="Metallo-beta-lactamase" evidence="1">
    <location>
        <begin position="113"/>
        <end position="309"/>
    </location>
</feature>
<dbReference type="PIRSF" id="PIRSF038896">
    <property type="entry name" value="NAPE-PLD"/>
    <property type="match status" value="1"/>
</dbReference>
<organism evidence="2 3">
    <name type="scientific">Rossellomorea aquimaris</name>
    <dbReference type="NCBI Taxonomy" id="189382"/>
    <lineage>
        <taxon>Bacteria</taxon>
        <taxon>Bacillati</taxon>
        <taxon>Bacillota</taxon>
        <taxon>Bacilli</taxon>
        <taxon>Bacillales</taxon>
        <taxon>Bacillaceae</taxon>
        <taxon>Rossellomorea</taxon>
    </lineage>
</organism>
<dbReference type="InterPro" id="IPR036866">
    <property type="entry name" value="RibonucZ/Hydroxyglut_hydro"/>
</dbReference>
<dbReference type="Proteomes" id="UP000252118">
    <property type="component" value="Unassembled WGS sequence"/>
</dbReference>
<accession>A0A366EVH6</accession>
<reference evidence="2 3" key="1">
    <citation type="submission" date="2018-06" db="EMBL/GenBank/DDBJ databases">
        <title>Freshwater and sediment microbial communities from various areas in North America, analyzing microbe dynamics in response to fracking.</title>
        <authorList>
            <person name="Lamendella R."/>
        </authorList>
    </citation>
    <scope>NUCLEOTIDE SEQUENCE [LARGE SCALE GENOMIC DNA]</scope>
    <source>
        <strain evidence="2 3">97B</strain>
    </source>
</reference>
<dbReference type="Gene3D" id="3.60.15.10">
    <property type="entry name" value="Ribonuclease Z/Hydroxyacylglutathione hydrolase-like"/>
    <property type="match status" value="1"/>
</dbReference>
<dbReference type="EMBL" id="QNRJ01000004">
    <property type="protein sequence ID" value="RBP05509.1"/>
    <property type="molecule type" value="Genomic_DNA"/>
</dbReference>
<evidence type="ECO:0000313" key="2">
    <source>
        <dbReference type="EMBL" id="RBP05509.1"/>
    </source>
</evidence>